<organism evidence="1 2">
    <name type="scientific">Verticillium longisporum</name>
    <name type="common">Verticillium dahliae var. longisporum</name>
    <dbReference type="NCBI Taxonomy" id="100787"/>
    <lineage>
        <taxon>Eukaryota</taxon>
        <taxon>Fungi</taxon>
        <taxon>Dikarya</taxon>
        <taxon>Ascomycota</taxon>
        <taxon>Pezizomycotina</taxon>
        <taxon>Sordariomycetes</taxon>
        <taxon>Hypocreomycetidae</taxon>
        <taxon>Glomerellales</taxon>
        <taxon>Plectosphaerellaceae</taxon>
        <taxon>Verticillium</taxon>
    </lineage>
</organism>
<dbReference type="Proteomes" id="UP000045706">
    <property type="component" value="Unassembled WGS sequence"/>
</dbReference>
<evidence type="ECO:0000313" key="1">
    <source>
        <dbReference type="EMBL" id="CRK35186.1"/>
    </source>
</evidence>
<gene>
    <name evidence="1" type="ORF">BN1723_018574</name>
</gene>
<dbReference type="EMBL" id="CVQI01027613">
    <property type="protein sequence ID" value="CRK35186.1"/>
    <property type="molecule type" value="Genomic_DNA"/>
</dbReference>
<proteinExistence type="predicted"/>
<sequence>MDRWQHLELQHTLYERQRHIDPQDAARLRQGLWLAERSRSHLATGVSLHATLVRERARSGARRLRNAGLACRSCSCRQDFWR</sequence>
<reference evidence="2" key="1">
    <citation type="submission" date="2015-05" db="EMBL/GenBank/DDBJ databases">
        <authorList>
            <person name="Fogelqvist Johan"/>
        </authorList>
    </citation>
    <scope>NUCLEOTIDE SEQUENCE [LARGE SCALE GENOMIC DNA]</scope>
</reference>
<evidence type="ECO:0000313" key="2">
    <source>
        <dbReference type="Proteomes" id="UP000045706"/>
    </source>
</evidence>
<protein>
    <submittedName>
        <fullName evidence="1">Uncharacterized protein</fullName>
    </submittedName>
</protein>
<dbReference type="AlphaFoldDB" id="A0A0G4MLQ7"/>
<accession>A0A0G4MLQ7</accession>
<name>A0A0G4MLQ7_VERLO</name>